<dbReference type="RefSeq" id="WP_235843055.1">
    <property type="nucleotide sequence ID" value="NZ_JARTFQ010000005.1"/>
</dbReference>
<dbReference type="Gene3D" id="3.30.1380.10">
    <property type="match status" value="1"/>
</dbReference>
<evidence type="ECO:0000313" key="2">
    <source>
        <dbReference type="EMBL" id="MED4400177.1"/>
    </source>
</evidence>
<gene>
    <name evidence="2" type="ORF">P9271_02240</name>
</gene>
<dbReference type="InterPro" id="IPR058193">
    <property type="entry name" value="VanY/YodJ_core_dom"/>
</dbReference>
<dbReference type="InterPro" id="IPR052179">
    <property type="entry name" value="DD-CPase-like"/>
</dbReference>
<sequence>MSTACANLEIPQTPFFGDKEGKISAEETDKTKTNPALAGEQIDEDFLLESKYFNIVKNVDSQPTIANPENVLALVNKEFALPATYEPDDLVVPNVEFSFGKADVPQRYIRKEAAAALEGLFEQAEKEGIELLAVSGYRSYSRQLGVLNNEEKKKGEELARQTVALPGQSEHQSGLAMDVSSRSNNLELSEAFGETEEGKWLRENAHRFGYIIRYQKGKEEITGYQYEPWHLRYVGVERAKVIFEHDMTLEEYFKKAKAI</sequence>
<proteinExistence type="predicted"/>
<keyword evidence="3" id="KW-1185">Reference proteome</keyword>
<dbReference type="PANTHER" id="PTHR34385:SF1">
    <property type="entry name" value="PEPTIDOGLYCAN L-ALANYL-D-GLUTAMATE ENDOPEPTIDASE CWLK"/>
    <property type="match status" value="1"/>
</dbReference>
<dbReference type="GeneID" id="301142535"/>
<dbReference type="PANTHER" id="PTHR34385">
    <property type="entry name" value="D-ALANYL-D-ALANINE CARBOXYPEPTIDASE"/>
    <property type="match status" value="1"/>
</dbReference>
<evidence type="ECO:0000313" key="3">
    <source>
        <dbReference type="Proteomes" id="UP001342826"/>
    </source>
</evidence>
<dbReference type="Proteomes" id="UP001342826">
    <property type="component" value="Unassembled WGS sequence"/>
</dbReference>
<dbReference type="CDD" id="cd14852">
    <property type="entry name" value="LD-carboxypeptidase"/>
    <property type="match status" value="1"/>
</dbReference>
<organism evidence="2 3">
    <name type="scientific">Metabacillus fastidiosus</name>
    <dbReference type="NCBI Taxonomy" id="1458"/>
    <lineage>
        <taxon>Bacteria</taxon>
        <taxon>Bacillati</taxon>
        <taxon>Bacillota</taxon>
        <taxon>Bacilli</taxon>
        <taxon>Bacillales</taxon>
        <taxon>Bacillaceae</taxon>
        <taxon>Metabacillus</taxon>
    </lineage>
</organism>
<comment type="caution">
    <text evidence="2">The sequence shown here is derived from an EMBL/GenBank/DDBJ whole genome shotgun (WGS) entry which is preliminary data.</text>
</comment>
<dbReference type="SUPFAM" id="SSF55166">
    <property type="entry name" value="Hedgehog/DD-peptidase"/>
    <property type="match status" value="1"/>
</dbReference>
<dbReference type="InterPro" id="IPR009045">
    <property type="entry name" value="Zn_M74/Hedgehog-like"/>
</dbReference>
<feature type="domain" description="D-alanyl-D-alanine carboxypeptidase-like core" evidence="1">
    <location>
        <begin position="107"/>
        <end position="235"/>
    </location>
</feature>
<reference evidence="2 3" key="1">
    <citation type="submission" date="2023-03" db="EMBL/GenBank/DDBJ databases">
        <title>Bacillus Genome Sequencing.</title>
        <authorList>
            <person name="Dunlap C."/>
        </authorList>
    </citation>
    <scope>NUCLEOTIDE SEQUENCE [LARGE SCALE GENOMIC DNA]</scope>
    <source>
        <strain evidence="2 3">NRS-1717</strain>
    </source>
</reference>
<dbReference type="InterPro" id="IPR003709">
    <property type="entry name" value="VanY-like_core_dom"/>
</dbReference>
<protein>
    <submittedName>
        <fullName evidence="2">M15 family metallopeptidase</fullName>
    </submittedName>
</protein>
<evidence type="ECO:0000259" key="1">
    <source>
        <dbReference type="Pfam" id="PF02557"/>
    </source>
</evidence>
<accession>A0ABU6NSP8</accession>
<name>A0ABU6NSP8_9BACI</name>
<dbReference type="Pfam" id="PF02557">
    <property type="entry name" value="VanY"/>
    <property type="match status" value="1"/>
</dbReference>
<dbReference type="EMBL" id="JARTFS010000001">
    <property type="protein sequence ID" value="MED4400177.1"/>
    <property type="molecule type" value="Genomic_DNA"/>
</dbReference>